<dbReference type="Proteomes" id="UP000231179">
    <property type="component" value="Chromosome"/>
</dbReference>
<organism evidence="9 10">
    <name type="scientific">Spiroplasma clarkii</name>
    <dbReference type="NCBI Taxonomy" id="2139"/>
    <lineage>
        <taxon>Bacteria</taxon>
        <taxon>Bacillati</taxon>
        <taxon>Mycoplasmatota</taxon>
        <taxon>Mollicutes</taxon>
        <taxon>Entomoplasmatales</taxon>
        <taxon>Spiroplasmataceae</taxon>
        <taxon>Spiroplasma</taxon>
    </lineage>
</organism>
<dbReference type="Pfam" id="PF00696">
    <property type="entry name" value="AA_kinase"/>
    <property type="match status" value="1"/>
</dbReference>
<dbReference type="RefSeq" id="WP_100254964.1">
    <property type="nucleotide sequence ID" value="NZ_CP024870.1"/>
</dbReference>
<evidence type="ECO:0000256" key="7">
    <source>
        <dbReference type="PIRNR" id="PIRNR000723"/>
    </source>
</evidence>
<dbReference type="PIRSF" id="PIRSF000723">
    <property type="entry name" value="Carbamate_kin"/>
    <property type="match status" value="1"/>
</dbReference>
<dbReference type="InterPro" id="IPR001048">
    <property type="entry name" value="Asp/Glu/Uridylate_kinase"/>
</dbReference>
<dbReference type="CDD" id="cd04235">
    <property type="entry name" value="AAK_CK"/>
    <property type="match status" value="1"/>
</dbReference>
<reference evidence="9 10" key="1">
    <citation type="submission" date="2017-11" db="EMBL/GenBank/DDBJ databases">
        <title>Complete genome sequence of Spiroplasma clarkii CN-5 (DSM 19994).</title>
        <authorList>
            <person name="Tsai Y.-M."/>
            <person name="Chang A."/>
            <person name="Lo W.-S."/>
            <person name="Kuo C.-H."/>
        </authorList>
    </citation>
    <scope>NUCLEOTIDE SEQUENCE [LARGE SCALE GENOMIC DNA]</scope>
    <source>
        <strain evidence="9 10">CN-5</strain>
    </source>
</reference>
<evidence type="ECO:0000313" key="10">
    <source>
        <dbReference type="Proteomes" id="UP000231179"/>
    </source>
</evidence>
<feature type="domain" description="Aspartate/glutamate/uridylate kinase" evidence="8">
    <location>
        <begin position="3"/>
        <end position="290"/>
    </location>
</feature>
<evidence type="ECO:0000256" key="2">
    <source>
        <dbReference type="ARBA" id="ARBA00013070"/>
    </source>
</evidence>
<accession>A0A2K8KIB2</accession>
<evidence type="ECO:0000256" key="5">
    <source>
        <dbReference type="ARBA" id="ARBA00048467"/>
    </source>
</evidence>
<keyword evidence="3 7" id="KW-0808">Transferase</keyword>
<dbReference type="AlphaFoldDB" id="A0A2K8KIB2"/>
<dbReference type="SUPFAM" id="SSF53633">
    <property type="entry name" value="Carbamate kinase-like"/>
    <property type="match status" value="1"/>
</dbReference>
<dbReference type="InterPro" id="IPR003964">
    <property type="entry name" value="Carb_kinase"/>
</dbReference>
<evidence type="ECO:0000256" key="4">
    <source>
        <dbReference type="ARBA" id="ARBA00022777"/>
    </source>
</evidence>
<dbReference type="GO" id="GO:0005829">
    <property type="term" value="C:cytosol"/>
    <property type="evidence" value="ECO:0007669"/>
    <property type="project" value="TreeGrafter"/>
</dbReference>
<gene>
    <name evidence="9" type="primary">arcC</name>
    <name evidence="9" type="ORF">SCLAR_v1c11300</name>
</gene>
<name>A0A2K8KIB2_9MOLU</name>
<protein>
    <recommendedName>
        <fullName evidence="2 6">Carbamate kinase</fullName>
    </recommendedName>
</protein>
<evidence type="ECO:0000313" key="9">
    <source>
        <dbReference type="EMBL" id="ATX71430.1"/>
    </source>
</evidence>
<evidence type="ECO:0000256" key="6">
    <source>
        <dbReference type="NCBIfam" id="TIGR00746"/>
    </source>
</evidence>
<dbReference type="GO" id="GO:0008804">
    <property type="term" value="F:carbamate kinase activity"/>
    <property type="evidence" value="ECO:0007669"/>
    <property type="project" value="UniProtKB-UniRule"/>
</dbReference>
<dbReference type="PANTHER" id="PTHR30409:SF1">
    <property type="entry name" value="CARBAMATE KINASE-RELATED"/>
    <property type="match status" value="1"/>
</dbReference>
<evidence type="ECO:0000259" key="8">
    <source>
        <dbReference type="Pfam" id="PF00696"/>
    </source>
</evidence>
<dbReference type="EMBL" id="CP024870">
    <property type="protein sequence ID" value="ATX71430.1"/>
    <property type="molecule type" value="Genomic_DNA"/>
</dbReference>
<proteinExistence type="inferred from homology"/>
<keyword evidence="4 7" id="KW-0418">Kinase</keyword>
<evidence type="ECO:0000256" key="3">
    <source>
        <dbReference type="ARBA" id="ARBA00022679"/>
    </source>
</evidence>
<comment type="catalytic activity">
    <reaction evidence="5">
        <text>hydrogencarbonate + NH4(+) + ATP = carbamoyl phosphate + ADP + H2O + H(+)</text>
        <dbReference type="Rhea" id="RHEA:10152"/>
        <dbReference type="ChEBI" id="CHEBI:15377"/>
        <dbReference type="ChEBI" id="CHEBI:15378"/>
        <dbReference type="ChEBI" id="CHEBI:17544"/>
        <dbReference type="ChEBI" id="CHEBI:28938"/>
        <dbReference type="ChEBI" id="CHEBI:30616"/>
        <dbReference type="ChEBI" id="CHEBI:58228"/>
        <dbReference type="ChEBI" id="CHEBI:456216"/>
        <dbReference type="EC" id="2.7.2.2"/>
    </reaction>
</comment>
<dbReference type="NCBIfam" id="NF009007">
    <property type="entry name" value="PRK12352.1"/>
    <property type="match status" value="1"/>
</dbReference>
<dbReference type="NCBIfam" id="TIGR00746">
    <property type="entry name" value="arcC"/>
    <property type="match status" value="1"/>
</dbReference>
<evidence type="ECO:0000256" key="1">
    <source>
        <dbReference type="ARBA" id="ARBA00011066"/>
    </source>
</evidence>
<dbReference type="FunFam" id="3.40.1160.10:FF:000007">
    <property type="entry name" value="Carbamate kinase"/>
    <property type="match status" value="1"/>
</dbReference>
<dbReference type="PANTHER" id="PTHR30409">
    <property type="entry name" value="CARBAMATE KINASE"/>
    <property type="match status" value="1"/>
</dbReference>
<dbReference type="Gene3D" id="3.40.1160.10">
    <property type="entry name" value="Acetylglutamate kinase-like"/>
    <property type="match status" value="1"/>
</dbReference>
<dbReference type="GO" id="GO:0019546">
    <property type="term" value="P:L-arginine deiminase pathway"/>
    <property type="evidence" value="ECO:0007669"/>
    <property type="project" value="TreeGrafter"/>
</dbReference>
<dbReference type="InterPro" id="IPR036393">
    <property type="entry name" value="AceGlu_kinase-like_sf"/>
</dbReference>
<dbReference type="PRINTS" id="PR01469">
    <property type="entry name" value="CARBMTKINASE"/>
</dbReference>
<sequence length="310" mass="33611">MAKIVVAVGGNALGNNPEEQKEIVKITAKNLVDMVENGHNLVIVHGNGPQVGMINQAFSIANAHDKNSPVVDFPECGSMSQGYIGFHLTNALVNEFKKRKMTNDVATIVTQTIVDKKDSAFKNPTKPIGMFYDQQQAEILSKTQQWDMKEDSGRGWRRVIASPKPIDIVEKKVITTLLEANTTIIAAGGGGIPVYLNQASYQGIAAVIDKDFAAAKIAEIIKADKLIILTAVDRVMINYNTENEEALEKLTVTEVEKLIAEKQFGEGSMLPKVQAAVSFIQNGGQESIIGSLEESEKVIQGLSGTRICKA</sequence>
<keyword evidence="10" id="KW-1185">Reference proteome</keyword>
<comment type="similarity">
    <text evidence="1 7">Belongs to the carbamate kinase family.</text>
</comment>